<dbReference type="Pfam" id="PF05521">
    <property type="entry name" value="Phage_HCP"/>
    <property type="match status" value="1"/>
</dbReference>
<dbReference type="InterPro" id="IPR008767">
    <property type="entry name" value="Phage_SPP1_head-tail_adaptor"/>
</dbReference>
<dbReference type="NCBIfam" id="TIGR01563">
    <property type="entry name" value="gp16_SPP1"/>
    <property type="match status" value="1"/>
</dbReference>
<accession>A0ABS5MJF0</accession>
<protein>
    <submittedName>
        <fullName evidence="1">Phage head closure protein</fullName>
    </submittedName>
</protein>
<keyword evidence="2" id="KW-1185">Reference proteome</keyword>
<reference evidence="1 2" key="1">
    <citation type="submission" date="2021-05" db="EMBL/GenBank/DDBJ databases">
        <title>Staphylococcus fleurettii isolated from lake water in First Nation community in Manitoba, Canada.</title>
        <authorList>
            <person name="Bashar S."/>
            <person name="Murdock A."/>
            <person name="Patidar R."/>
            <person name="Golding G."/>
            <person name="Farenhorst A."/>
            <person name="Kumar A."/>
        </authorList>
    </citation>
    <scope>NUCLEOTIDE SEQUENCE [LARGE SCALE GENOMIC DNA]</scope>
    <source>
        <strain evidence="1 2">SF002</strain>
    </source>
</reference>
<dbReference type="Gene3D" id="2.40.10.270">
    <property type="entry name" value="Bacteriophage SPP1 head-tail adaptor protein"/>
    <property type="match status" value="1"/>
</dbReference>
<dbReference type="RefSeq" id="WP_203153424.1">
    <property type="nucleotide sequence ID" value="NZ_JAEPSA010000003.1"/>
</dbReference>
<gene>
    <name evidence="1" type="ORF">JJQ58_00870</name>
</gene>
<comment type="caution">
    <text evidence="1">The sequence shown here is derived from an EMBL/GenBank/DDBJ whole genome shotgun (WGS) entry which is preliminary data.</text>
</comment>
<dbReference type="EMBL" id="JAGXBM010000001">
    <property type="protein sequence ID" value="MBS3696030.1"/>
    <property type="molecule type" value="Genomic_DNA"/>
</dbReference>
<sequence length="107" mass="12704">MEIGRLKHRIKIYVIESVLNDKGEFTESVNIVATPYCEVSKVTIKEFREQDLDTRRETISFIIRYKQKVDINSGMRVDFRGVTYEIKAIETDFQDFERMMLKCEVVE</sequence>
<dbReference type="InterPro" id="IPR038666">
    <property type="entry name" value="SSP1_head-tail_sf"/>
</dbReference>
<dbReference type="Proteomes" id="UP000681586">
    <property type="component" value="Unassembled WGS sequence"/>
</dbReference>
<evidence type="ECO:0000313" key="2">
    <source>
        <dbReference type="Proteomes" id="UP000681586"/>
    </source>
</evidence>
<evidence type="ECO:0000313" key="1">
    <source>
        <dbReference type="EMBL" id="MBS3696030.1"/>
    </source>
</evidence>
<name>A0ABS5MJF0_9STAP</name>
<organism evidence="1 2">
    <name type="scientific">Mammaliicoccus fleurettii</name>
    <dbReference type="NCBI Taxonomy" id="150056"/>
    <lineage>
        <taxon>Bacteria</taxon>
        <taxon>Bacillati</taxon>
        <taxon>Bacillota</taxon>
        <taxon>Bacilli</taxon>
        <taxon>Bacillales</taxon>
        <taxon>Staphylococcaceae</taxon>
        <taxon>Mammaliicoccus</taxon>
    </lineage>
</organism>
<proteinExistence type="predicted"/>